<keyword evidence="3" id="KW-1185">Reference proteome</keyword>
<dbReference type="GeneID" id="64600890"/>
<evidence type="ECO:0000256" key="1">
    <source>
        <dbReference type="SAM" id="MobiDB-lite"/>
    </source>
</evidence>
<evidence type="ECO:0000313" key="3">
    <source>
        <dbReference type="Proteomes" id="UP000719766"/>
    </source>
</evidence>
<dbReference type="EMBL" id="JABBWE010000054">
    <property type="protein sequence ID" value="KAG1790018.1"/>
    <property type="molecule type" value="Genomic_DNA"/>
</dbReference>
<feature type="compositionally biased region" description="Acidic residues" evidence="1">
    <location>
        <begin position="424"/>
        <end position="433"/>
    </location>
</feature>
<dbReference type="RefSeq" id="XP_041157024.1">
    <property type="nucleotide sequence ID" value="XM_041307126.1"/>
</dbReference>
<name>A0A9P7DF36_9AGAM</name>
<dbReference type="AlphaFoldDB" id="A0A9P7DF36"/>
<comment type="caution">
    <text evidence="2">The sequence shown here is derived from an EMBL/GenBank/DDBJ whole genome shotgun (WGS) entry which is preliminary data.</text>
</comment>
<gene>
    <name evidence="2" type="ORF">HD556DRAFT_1446587</name>
</gene>
<feature type="compositionally biased region" description="Polar residues" evidence="1">
    <location>
        <begin position="682"/>
        <end position="695"/>
    </location>
</feature>
<evidence type="ECO:0000313" key="2">
    <source>
        <dbReference type="EMBL" id="KAG1790018.1"/>
    </source>
</evidence>
<proteinExistence type="predicted"/>
<dbReference type="Proteomes" id="UP000719766">
    <property type="component" value="Unassembled WGS sequence"/>
</dbReference>
<feature type="region of interest" description="Disordered" evidence="1">
    <location>
        <begin position="246"/>
        <end position="267"/>
    </location>
</feature>
<feature type="region of interest" description="Disordered" evidence="1">
    <location>
        <begin position="371"/>
        <end position="775"/>
    </location>
</feature>
<sequence length="775" mass="87107">MSTFMLAFKVICDYTYLSKLWNMIAQGGIHPKKTKQKKLTDEEVLVLKSHLEEWKEAAANDRKKILKAVIKEAKVHAPAMDDRSLKNRKYTYRDWLYNRRPEKTREKKANKFGQKWTSRSVIEQLRKEEIIEKTGAMPGSKKFIERYQTTLTAVVASLSKEELEEAQNTAIEWSAKAPPAAVQADFAKKKHPNFILSAWKTEEDEVRINGIDFNEKLEGNSYTDTKDWKSMLSEWNAYAGEEFDVDLNNDDNDNKEEVKKSRKKGGKKDDYPLEVDSYGLPVIPDVTELNLESKKRLIRTFLTKHYRLCSQQPKASVSWASVRMAQGDFIAAKFLPTGWRLDDPSKIRLADADRLLELWCQRQKDQVRPTFEFKGWEGDDKTMREPAEIISGNGSDARPRVPVKKSTGRRTRGVEPVSSSEDKDKDDEDEEKDDDHYHDDNLQSPPPKSKSINNRPPVKKSIPVPPPPSKAKRANTVRSTSPASEEEDTRLPVKKSILVQPPPSKAKRTNTVRRASTASEEEDTRPPVKKSILVPPPPSKSKRTNTVRRASTASEEEDTRQPVKKSIPVPPPPSKAKRTNTVRRASTASEEDTRPPVKKSIPVPQPTSKAKRTNTVCSTRPASEEEDTRPPVKRSIPVLPPPKLKSSQKRGRVAPIQSDLESDGPPPVKKSKLTASGRGQAEDNTSTGSAQSTGNDDNDPLPSQHLSRSRAFGPTSGVYAKNKTNKAPVHKPTPPAPRRDSGKKAKASEAQTTNPEPKRSHRSTKASYKAQYMQS</sequence>
<accession>A0A9P7DF36</accession>
<reference evidence="2" key="1">
    <citation type="journal article" date="2020" name="New Phytol.">
        <title>Comparative genomics reveals dynamic genome evolution in host specialist ectomycorrhizal fungi.</title>
        <authorList>
            <person name="Lofgren L.A."/>
            <person name="Nguyen N.H."/>
            <person name="Vilgalys R."/>
            <person name="Ruytinx J."/>
            <person name="Liao H.L."/>
            <person name="Branco S."/>
            <person name="Kuo A."/>
            <person name="LaButti K."/>
            <person name="Lipzen A."/>
            <person name="Andreopoulos W."/>
            <person name="Pangilinan J."/>
            <person name="Riley R."/>
            <person name="Hundley H."/>
            <person name="Na H."/>
            <person name="Barry K."/>
            <person name="Grigoriev I.V."/>
            <person name="Stajich J.E."/>
            <person name="Kennedy P.G."/>
        </authorList>
    </citation>
    <scope>NUCLEOTIDE SEQUENCE</scope>
    <source>
        <strain evidence="2">S12</strain>
    </source>
</reference>
<organism evidence="2 3">
    <name type="scientific">Suillus plorans</name>
    <dbReference type="NCBI Taxonomy" id="116603"/>
    <lineage>
        <taxon>Eukaryota</taxon>
        <taxon>Fungi</taxon>
        <taxon>Dikarya</taxon>
        <taxon>Basidiomycota</taxon>
        <taxon>Agaricomycotina</taxon>
        <taxon>Agaricomycetes</taxon>
        <taxon>Agaricomycetidae</taxon>
        <taxon>Boletales</taxon>
        <taxon>Suillineae</taxon>
        <taxon>Suillaceae</taxon>
        <taxon>Suillus</taxon>
    </lineage>
</organism>
<feature type="compositionally biased region" description="Basic and acidic residues" evidence="1">
    <location>
        <begin position="737"/>
        <end position="747"/>
    </location>
</feature>
<dbReference type="OrthoDB" id="3231544at2759"/>
<feature type="compositionally biased region" description="Basic residues" evidence="1">
    <location>
        <begin position="401"/>
        <end position="411"/>
    </location>
</feature>
<feature type="compositionally biased region" description="Basic and acidic residues" evidence="1">
    <location>
        <begin position="374"/>
        <end position="387"/>
    </location>
</feature>
<protein>
    <submittedName>
        <fullName evidence="2">Uncharacterized protein</fullName>
    </submittedName>
</protein>